<dbReference type="Pfam" id="PF13426">
    <property type="entry name" value="PAS_9"/>
    <property type="match status" value="2"/>
</dbReference>
<dbReference type="SUPFAM" id="SSF55781">
    <property type="entry name" value="GAF domain-like"/>
    <property type="match status" value="1"/>
</dbReference>
<dbReference type="InterPro" id="IPR013767">
    <property type="entry name" value="PAS_fold"/>
</dbReference>
<dbReference type="InterPro" id="IPR013655">
    <property type="entry name" value="PAS_fold_3"/>
</dbReference>
<dbReference type="Pfam" id="PF08448">
    <property type="entry name" value="PAS_4"/>
    <property type="match status" value="1"/>
</dbReference>
<dbReference type="Proteomes" id="UP001597131">
    <property type="component" value="Unassembled WGS sequence"/>
</dbReference>
<evidence type="ECO:0000256" key="1">
    <source>
        <dbReference type="ARBA" id="ARBA00000085"/>
    </source>
</evidence>
<dbReference type="Pfam" id="PF02518">
    <property type="entry name" value="HATPase_c"/>
    <property type="match status" value="1"/>
</dbReference>
<gene>
    <name evidence="9" type="ORF">ACFQ3Q_11190</name>
</gene>
<evidence type="ECO:0000256" key="2">
    <source>
        <dbReference type="ARBA" id="ARBA00012438"/>
    </source>
</evidence>
<protein>
    <recommendedName>
        <fullName evidence="2">histidine kinase</fullName>
        <ecNumber evidence="2">2.7.13.3</ecNumber>
    </recommendedName>
</protein>
<feature type="domain" description="PAS" evidence="8">
    <location>
        <begin position="384"/>
        <end position="454"/>
    </location>
</feature>
<evidence type="ECO:0000259" key="7">
    <source>
        <dbReference type="PROSITE" id="PS50109"/>
    </source>
</evidence>
<dbReference type="Pfam" id="PF00512">
    <property type="entry name" value="HisKA"/>
    <property type="match status" value="1"/>
</dbReference>
<comment type="caution">
    <text evidence="9">The sequence shown here is derived from an EMBL/GenBank/DDBJ whole genome shotgun (WGS) entry which is preliminary data.</text>
</comment>
<dbReference type="Gene3D" id="3.30.450.20">
    <property type="entry name" value="PAS domain"/>
    <property type="match status" value="5"/>
</dbReference>
<evidence type="ECO:0000256" key="4">
    <source>
        <dbReference type="ARBA" id="ARBA00022679"/>
    </source>
</evidence>
<dbReference type="InterPro" id="IPR036890">
    <property type="entry name" value="HATPase_C_sf"/>
</dbReference>
<reference evidence="10" key="1">
    <citation type="journal article" date="2019" name="Int. J. Syst. Evol. Microbiol.">
        <title>The Global Catalogue of Microorganisms (GCM) 10K type strain sequencing project: providing services to taxonomists for standard genome sequencing and annotation.</title>
        <authorList>
            <consortium name="The Broad Institute Genomics Platform"/>
            <consortium name="The Broad Institute Genome Sequencing Center for Infectious Disease"/>
            <person name="Wu L."/>
            <person name="Ma J."/>
        </authorList>
    </citation>
    <scope>NUCLEOTIDE SEQUENCE [LARGE SCALE GENOMIC DNA]</scope>
    <source>
        <strain evidence="10">CCUG 64793</strain>
    </source>
</reference>
<feature type="domain" description="PAS" evidence="8">
    <location>
        <begin position="137"/>
        <end position="179"/>
    </location>
</feature>
<dbReference type="InterPro" id="IPR052162">
    <property type="entry name" value="Sensor_kinase/Photoreceptor"/>
</dbReference>
<dbReference type="InterPro" id="IPR013656">
    <property type="entry name" value="PAS_4"/>
</dbReference>
<dbReference type="Gene3D" id="3.30.450.40">
    <property type="match status" value="1"/>
</dbReference>
<dbReference type="SMART" id="SM00388">
    <property type="entry name" value="HisKA"/>
    <property type="match status" value="1"/>
</dbReference>
<evidence type="ECO:0000256" key="5">
    <source>
        <dbReference type="ARBA" id="ARBA00022777"/>
    </source>
</evidence>
<dbReference type="InterPro" id="IPR035965">
    <property type="entry name" value="PAS-like_dom_sf"/>
</dbReference>
<feature type="domain" description="PAS" evidence="8">
    <location>
        <begin position="793"/>
        <end position="857"/>
    </location>
</feature>
<dbReference type="NCBIfam" id="TIGR00229">
    <property type="entry name" value="sensory_box"/>
    <property type="match status" value="5"/>
</dbReference>
<feature type="domain" description="PAS" evidence="8">
    <location>
        <begin position="260"/>
        <end position="330"/>
    </location>
</feature>
<dbReference type="SMART" id="SM00065">
    <property type="entry name" value="GAF"/>
    <property type="match status" value="1"/>
</dbReference>
<accession>A0ABW3NTA3</accession>
<dbReference type="Pfam" id="PF08447">
    <property type="entry name" value="PAS_3"/>
    <property type="match status" value="1"/>
</dbReference>
<sequence length="1168" mass="133591">MAESTSADNRTKRIENIVSQTKQVGKDRKFVLNVGKNGRINQIDTKTRDFLSGYFQIDLERGDLLFDIVKDSELVSFGEKFTAAFSGHSIKGSFSVPKNNTFVYFNFIPVLDNETHRTSSLNLTLSTEPPKLFLREINSDIKGVFDNTSIGVFFTLPTGEILDVNAAGLEMFGYSIEEIKNTGRAGLFDLGDGRLEKLVEVRKRERSVSGELTGIRKDGTKFPVQIYSNIYTDLFGEDVTSTMLIDISLQREQEQKLKETTDIFESLFENYPDAVYSFDLNGNFLSVNDRAVSLSETSEAELLNSHFSKLIPKEDQAMVFSNFERAKSGEVLNYNTSFRSIKNNFRILNITNFPLITQEGITGVFGIAQDITLDEEHKARARESQHRIQNILNQSLDVICTISAEGEFLEVSEASRKVLGYSPKELVGKKYVDFVYEPDIEKTLEANNEIQNGAEKTDFSNRYVKKDGTLVPLIWSAKWDEKDHLTYCVAKDASELKEKEEKLVRERNMLRAIIDNIPDYIFVVNRNHELILTNKKFYQDYLGKTREAEVLKLKPKDYFIHSEAEKVIDDNEKVMNSGVPVINRQDFIYDFKQNPEVVLLTKVPLKTRNKGVDGLVGIARNITETYQLEKERNLIHQVIKVLSLAFDLKQGLTDTIKTISEYLNFDTGEAWEVGFDRTHIRKIAEYNPVIWQSKFTEEIKAFDFGKGLPGTAWESQAVEIWPDLQNDERFYRRALLDKNSSLLGVAVPVILKDEVIAVLTFYGKETKHREMELARILSRIAVQIAVGINRKFTEENLNNMFTQSPNLLAVLGGDGYLKKVNPVFTSLFGYKEEHLLKTPLNNFIHQEERASFLKAIEDKKEGIFSGEIQTRFCDIEGNWKWIAWNLALFQAEEDALHIFGSDVTPLKKANIELLEYRNNLKEKESTLQDLNNDLQQRAEELVAANRELEQFAYIASHDLQEPLRMVTGFLSQLQKKYNDELDEKAQTYIHYAFDGATRMRHILLDLLEYSRAGRNKFKINLINLNELLDEIISSFQVSIDEKSAIVNYGELPVIKAAKTPLRQVLSNLIGNSLKYHREGIPPVINVTAEKRKQDWLLSVSDNGIGIETGFFEKIFVIFQRLHRDERYSGTGIGLAISKKIVERHGGKIWVKSAVDEGSTFYFTIPRQF</sequence>
<evidence type="ECO:0000313" key="9">
    <source>
        <dbReference type="EMBL" id="MFD1096316.1"/>
    </source>
</evidence>
<dbReference type="InterPro" id="IPR003661">
    <property type="entry name" value="HisK_dim/P_dom"/>
</dbReference>
<keyword evidence="6" id="KW-0175">Coiled coil</keyword>
<dbReference type="RefSeq" id="WP_380745842.1">
    <property type="nucleotide sequence ID" value="NZ_JBHTLI010000002.1"/>
</dbReference>
<dbReference type="CDD" id="cd00130">
    <property type="entry name" value="PAS"/>
    <property type="match status" value="4"/>
</dbReference>
<feature type="domain" description="Histidine kinase" evidence="7">
    <location>
        <begin position="954"/>
        <end position="1168"/>
    </location>
</feature>
<organism evidence="9 10">
    <name type="scientific">Salegentibacter chungangensis</name>
    <dbReference type="NCBI Taxonomy" id="1335724"/>
    <lineage>
        <taxon>Bacteria</taxon>
        <taxon>Pseudomonadati</taxon>
        <taxon>Bacteroidota</taxon>
        <taxon>Flavobacteriia</taxon>
        <taxon>Flavobacteriales</taxon>
        <taxon>Flavobacteriaceae</taxon>
        <taxon>Salegentibacter</taxon>
    </lineage>
</organism>
<dbReference type="InterPro" id="IPR000014">
    <property type="entry name" value="PAS"/>
</dbReference>
<dbReference type="CDD" id="cd00082">
    <property type="entry name" value="HisKA"/>
    <property type="match status" value="1"/>
</dbReference>
<dbReference type="SUPFAM" id="SSF55785">
    <property type="entry name" value="PYP-like sensor domain (PAS domain)"/>
    <property type="match status" value="5"/>
</dbReference>
<keyword evidence="4" id="KW-0808">Transferase</keyword>
<evidence type="ECO:0000259" key="8">
    <source>
        <dbReference type="PROSITE" id="PS50112"/>
    </source>
</evidence>
<dbReference type="Pfam" id="PF00989">
    <property type="entry name" value="PAS"/>
    <property type="match status" value="1"/>
</dbReference>
<dbReference type="InterPro" id="IPR003018">
    <property type="entry name" value="GAF"/>
</dbReference>
<dbReference type="InterPro" id="IPR005467">
    <property type="entry name" value="His_kinase_dom"/>
</dbReference>
<evidence type="ECO:0000313" key="10">
    <source>
        <dbReference type="Proteomes" id="UP001597131"/>
    </source>
</evidence>
<proteinExistence type="predicted"/>
<dbReference type="EMBL" id="JBHTLI010000002">
    <property type="protein sequence ID" value="MFD1096316.1"/>
    <property type="molecule type" value="Genomic_DNA"/>
</dbReference>
<dbReference type="InterPro" id="IPR004358">
    <property type="entry name" value="Sig_transdc_His_kin-like_C"/>
</dbReference>
<dbReference type="PRINTS" id="PR00344">
    <property type="entry name" value="BCTRLSENSOR"/>
</dbReference>
<dbReference type="PANTHER" id="PTHR43304:SF1">
    <property type="entry name" value="PAC DOMAIN-CONTAINING PROTEIN"/>
    <property type="match status" value="1"/>
</dbReference>
<dbReference type="SUPFAM" id="SSF47384">
    <property type="entry name" value="Homodimeric domain of signal transducing histidine kinase"/>
    <property type="match status" value="1"/>
</dbReference>
<dbReference type="SUPFAM" id="SSF55874">
    <property type="entry name" value="ATPase domain of HSP90 chaperone/DNA topoisomerase II/histidine kinase"/>
    <property type="match status" value="1"/>
</dbReference>
<dbReference type="PROSITE" id="PS50109">
    <property type="entry name" value="HIS_KIN"/>
    <property type="match status" value="1"/>
</dbReference>
<dbReference type="PROSITE" id="PS50112">
    <property type="entry name" value="PAS"/>
    <property type="match status" value="4"/>
</dbReference>
<dbReference type="Gene3D" id="3.30.565.10">
    <property type="entry name" value="Histidine kinase-like ATPase, C-terminal domain"/>
    <property type="match status" value="1"/>
</dbReference>
<dbReference type="SMART" id="SM00387">
    <property type="entry name" value="HATPase_c"/>
    <property type="match status" value="1"/>
</dbReference>
<dbReference type="InterPro" id="IPR029016">
    <property type="entry name" value="GAF-like_dom_sf"/>
</dbReference>
<keyword evidence="5" id="KW-0418">Kinase</keyword>
<dbReference type="Gene3D" id="1.10.287.130">
    <property type="match status" value="1"/>
</dbReference>
<evidence type="ECO:0000256" key="6">
    <source>
        <dbReference type="SAM" id="Coils"/>
    </source>
</evidence>
<keyword evidence="3" id="KW-0597">Phosphoprotein</keyword>
<evidence type="ECO:0000256" key="3">
    <source>
        <dbReference type="ARBA" id="ARBA00022553"/>
    </source>
</evidence>
<dbReference type="InterPro" id="IPR003594">
    <property type="entry name" value="HATPase_dom"/>
</dbReference>
<name>A0ABW3NTA3_9FLAO</name>
<feature type="coiled-coil region" evidence="6">
    <location>
        <begin position="906"/>
        <end position="951"/>
    </location>
</feature>
<dbReference type="PANTHER" id="PTHR43304">
    <property type="entry name" value="PHYTOCHROME-LIKE PROTEIN CPH1"/>
    <property type="match status" value="1"/>
</dbReference>
<keyword evidence="10" id="KW-1185">Reference proteome</keyword>
<dbReference type="InterPro" id="IPR036097">
    <property type="entry name" value="HisK_dim/P_sf"/>
</dbReference>
<dbReference type="EC" id="2.7.13.3" evidence="2"/>
<comment type="catalytic activity">
    <reaction evidence="1">
        <text>ATP + protein L-histidine = ADP + protein N-phospho-L-histidine.</text>
        <dbReference type="EC" id="2.7.13.3"/>
    </reaction>
</comment>
<dbReference type="SMART" id="SM00091">
    <property type="entry name" value="PAS"/>
    <property type="match status" value="5"/>
</dbReference>